<evidence type="ECO:0000256" key="1">
    <source>
        <dbReference type="SAM" id="Phobius"/>
    </source>
</evidence>
<protein>
    <submittedName>
        <fullName evidence="2">Uncharacterized protein</fullName>
    </submittedName>
</protein>
<sequence>MTAQTPLLCLPKYWLIIRALLSSLLGIGVLYGLLILNTFRRYGLVMDRTWQKRIDEWIDRKET</sequence>
<proteinExistence type="predicted"/>
<dbReference type="Proteomes" id="UP000724874">
    <property type="component" value="Unassembled WGS sequence"/>
</dbReference>
<keyword evidence="1" id="KW-0472">Membrane</keyword>
<keyword evidence="1" id="KW-0812">Transmembrane</keyword>
<name>A0A9P5TJH5_GYMJU</name>
<accession>A0A9P5TJH5</accession>
<evidence type="ECO:0000313" key="2">
    <source>
        <dbReference type="EMBL" id="KAF8882523.1"/>
    </source>
</evidence>
<feature type="transmembrane region" description="Helical" evidence="1">
    <location>
        <begin position="15"/>
        <end position="36"/>
    </location>
</feature>
<gene>
    <name evidence="2" type="ORF">CPB84DRAFT_1790892</name>
</gene>
<dbReference type="AlphaFoldDB" id="A0A9P5TJH5"/>
<dbReference type="EMBL" id="JADNYJ010000122">
    <property type="protein sequence ID" value="KAF8882523.1"/>
    <property type="molecule type" value="Genomic_DNA"/>
</dbReference>
<reference evidence="2" key="1">
    <citation type="submission" date="2020-11" db="EMBL/GenBank/DDBJ databases">
        <authorList>
            <consortium name="DOE Joint Genome Institute"/>
            <person name="Ahrendt S."/>
            <person name="Riley R."/>
            <person name="Andreopoulos W."/>
            <person name="LaButti K."/>
            <person name="Pangilinan J."/>
            <person name="Ruiz-duenas F.J."/>
            <person name="Barrasa J.M."/>
            <person name="Sanchez-Garcia M."/>
            <person name="Camarero S."/>
            <person name="Miyauchi S."/>
            <person name="Serrano A."/>
            <person name="Linde D."/>
            <person name="Babiker R."/>
            <person name="Drula E."/>
            <person name="Ayuso-Fernandez I."/>
            <person name="Pacheco R."/>
            <person name="Padilla G."/>
            <person name="Ferreira P."/>
            <person name="Barriuso J."/>
            <person name="Kellner H."/>
            <person name="Castanera R."/>
            <person name="Alfaro M."/>
            <person name="Ramirez L."/>
            <person name="Pisabarro A.G."/>
            <person name="Kuo A."/>
            <person name="Tritt A."/>
            <person name="Lipzen A."/>
            <person name="He G."/>
            <person name="Yan M."/>
            <person name="Ng V."/>
            <person name="Cullen D."/>
            <person name="Martin F."/>
            <person name="Rosso M.-N."/>
            <person name="Henrissat B."/>
            <person name="Hibbett D."/>
            <person name="Martinez A.T."/>
            <person name="Grigoriev I.V."/>
        </authorList>
    </citation>
    <scope>NUCLEOTIDE SEQUENCE</scope>
    <source>
        <strain evidence="2">AH 44721</strain>
    </source>
</reference>
<keyword evidence="1" id="KW-1133">Transmembrane helix</keyword>
<organism evidence="2 3">
    <name type="scientific">Gymnopilus junonius</name>
    <name type="common">Spectacular rustgill mushroom</name>
    <name type="synonym">Gymnopilus spectabilis subsp. junonius</name>
    <dbReference type="NCBI Taxonomy" id="109634"/>
    <lineage>
        <taxon>Eukaryota</taxon>
        <taxon>Fungi</taxon>
        <taxon>Dikarya</taxon>
        <taxon>Basidiomycota</taxon>
        <taxon>Agaricomycotina</taxon>
        <taxon>Agaricomycetes</taxon>
        <taxon>Agaricomycetidae</taxon>
        <taxon>Agaricales</taxon>
        <taxon>Agaricineae</taxon>
        <taxon>Hymenogastraceae</taxon>
        <taxon>Gymnopilus</taxon>
    </lineage>
</organism>
<keyword evidence="3" id="KW-1185">Reference proteome</keyword>
<comment type="caution">
    <text evidence="2">The sequence shown here is derived from an EMBL/GenBank/DDBJ whole genome shotgun (WGS) entry which is preliminary data.</text>
</comment>
<evidence type="ECO:0000313" key="3">
    <source>
        <dbReference type="Proteomes" id="UP000724874"/>
    </source>
</evidence>